<dbReference type="STRING" id="398511.BpOF4_02700"/>
<proteinExistence type="predicted"/>
<dbReference type="EMBL" id="CP001878">
    <property type="protein sequence ID" value="ADC48607.1"/>
    <property type="molecule type" value="Genomic_DNA"/>
</dbReference>
<keyword evidence="2" id="KW-1185">Reference proteome</keyword>
<organism evidence="1 2">
    <name type="scientific">Alkalihalophilus pseudofirmus (strain ATCC BAA-2126 / JCM 17055 / OF4)</name>
    <name type="common">Bacillus pseudofirmus</name>
    <dbReference type="NCBI Taxonomy" id="398511"/>
    <lineage>
        <taxon>Bacteria</taxon>
        <taxon>Bacillati</taxon>
        <taxon>Bacillota</taxon>
        <taxon>Bacilli</taxon>
        <taxon>Bacillales</taxon>
        <taxon>Bacillaceae</taxon>
        <taxon>Alkalihalophilus</taxon>
    </lineage>
</organism>
<protein>
    <submittedName>
        <fullName evidence="1">Uncharacterized protein</fullName>
    </submittedName>
</protein>
<sequence>MWKKILKTLNQKQQPKKSSSCCKIEIKEINHSAQAEEK</sequence>
<dbReference type="AlphaFoldDB" id="D3FW75"/>
<dbReference type="KEGG" id="bpf:BpOF4_02700"/>
<gene>
    <name evidence="1" type="ordered locus">BpOF4_02700</name>
</gene>
<reference evidence="1 2" key="1">
    <citation type="journal article" date="2011" name="Environ. Microbiol.">
        <title>Genome of alkaliphilic Bacillus pseudofirmus OF4 reveals adaptations that support the ability to grow in an external pH range from 7.5 to 11.4.</title>
        <authorList>
            <person name="Janto B."/>
            <person name="Ahmed A."/>
            <person name="Ito M."/>
            <person name="Liu J."/>
            <person name="Hicks D.B."/>
            <person name="Pagni S."/>
            <person name="Fackelmayer O.J."/>
            <person name="Smith T.A."/>
            <person name="Earl J."/>
            <person name="Elbourne L.D."/>
            <person name="Hassan K."/>
            <person name="Paulsen I.T."/>
            <person name="Kolsto A.B."/>
            <person name="Tourasse N.J."/>
            <person name="Ehrlich G.D."/>
            <person name="Boissy R."/>
            <person name="Ivey D.M."/>
            <person name="Li G."/>
            <person name="Xue Y."/>
            <person name="Ma Y."/>
            <person name="Hu F.Z."/>
            <person name="Krulwich T.A."/>
        </authorList>
    </citation>
    <scope>NUCLEOTIDE SEQUENCE [LARGE SCALE GENOMIC DNA]</scope>
    <source>
        <strain evidence="2">ATCC BAA-2126 / JCM 17055 / OF4</strain>
    </source>
</reference>
<dbReference type="Proteomes" id="UP000001544">
    <property type="component" value="Chromosome"/>
</dbReference>
<dbReference type="HOGENOM" id="CLU_3324638_0_0_9"/>
<name>D3FW75_ALKPO</name>
<evidence type="ECO:0000313" key="1">
    <source>
        <dbReference type="EMBL" id="ADC48607.1"/>
    </source>
</evidence>
<accession>D3FW75</accession>
<evidence type="ECO:0000313" key="2">
    <source>
        <dbReference type="Proteomes" id="UP000001544"/>
    </source>
</evidence>